<comment type="caution">
    <text evidence="2">The sequence shown here is derived from an EMBL/GenBank/DDBJ whole genome shotgun (WGS) entry which is preliminary data.</text>
</comment>
<name>A0AA39SY09_ACESA</name>
<keyword evidence="3" id="KW-1185">Reference proteome</keyword>
<evidence type="ECO:0000313" key="2">
    <source>
        <dbReference type="EMBL" id="KAK0600936.1"/>
    </source>
</evidence>
<gene>
    <name evidence="2" type="ORF">LWI29_019777</name>
</gene>
<dbReference type="AlphaFoldDB" id="A0AA39SY09"/>
<reference evidence="2" key="2">
    <citation type="submission" date="2023-06" db="EMBL/GenBank/DDBJ databases">
        <authorList>
            <person name="Swenson N.G."/>
            <person name="Wegrzyn J.L."/>
            <person name="Mcevoy S.L."/>
        </authorList>
    </citation>
    <scope>NUCLEOTIDE SEQUENCE</scope>
    <source>
        <strain evidence="2">NS2018</strain>
        <tissue evidence="2">Leaf</tissue>
    </source>
</reference>
<proteinExistence type="predicted"/>
<dbReference type="Proteomes" id="UP001168877">
    <property type="component" value="Unassembled WGS sequence"/>
</dbReference>
<dbReference type="EMBL" id="JAUESC010000003">
    <property type="protein sequence ID" value="KAK0600936.1"/>
    <property type="molecule type" value="Genomic_DNA"/>
</dbReference>
<protein>
    <recommendedName>
        <fullName evidence="4">Secreted protein</fullName>
    </recommendedName>
</protein>
<evidence type="ECO:0008006" key="4">
    <source>
        <dbReference type="Google" id="ProtNLM"/>
    </source>
</evidence>
<feature type="chain" id="PRO_5041282370" description="Secreted protein" evidence="1">
    <location>
        <begin position="16"/>
        <end position="142"/>
    </location>
</feature>
<feature type="signal peptide" evidence="1">
    <location>
        <begin position="1"/>
        <end position="15"/>
    </location>
</feature>
<organism evidence="2 3">
    <name type="scientific">Acer saccharum</name>
    <name type="common">Sugar maple</name>
    <dbReference type="NCBI Taxonomy" id="4024"/>
    <lineage>
        <taxon>Eukaryota</taxon>
        <taxon>Viridiplantae</taxon>
        <taxon>Streptophyta</taxon>
        <taxon>Embryophyta</taxon>
        <taxon>Tracheophyta</taxon>
        <taxon>Spermatophyta</taxon>
        <taxon>Magnoliopsida</taxon>
        <taxon>eudicotyledons</taxon>
        <taxon>Gunneridae</taxon>
        <taxon>Pentapetalae</taxon>
        <taxon>rosids</taxon>
        <taxon>malvids</taxon>
        <taxon>Sapindales</taxon>
        <taxon>Sapindaceae</taxon>
        <taxon>Hippocastanoideae</taxon>
        <taxon>Acereae</taxon>
        <taxon>Acer</taxon>
    </lineage>
</organism>
<evidence type="ECO:0000256" key="1">
    <source>
        <dbReference type="SAM" id="SignalP"/>
    </source>
</evidence>
<accession>A0AA39SY09</accession>
<sequence>MPLLTLVAVFVAVNAASRFVDVRRCRVTAAAYHFVAVTPLFSLRRRRRVTAAASCFVAPPSHFRRSSRFSLLDFFTCLSQSVITTCCEGDGWKNPTVIHFNIRKRLWRLEEDLTSDDGGNLATTDGSFQRSRRSQQLWLKKK</sequence>
<reference evidence="2" key="1">
    <citation type="journal article" date="2022" name="Plant J.">
        <title>Strategies of tolerance reflected in two North American maple genomes.</title>
        <authorList>
            <person name="McEvoy S.L."/>
            <person name="Sezen U.U."/>
            <person name="Trouern-Trend A."/>
            <person name="McMahon S.M."/>
            <person name="Schaberg P.G."/>
            <person name="Yang J."/>
            <person name="Wegrzyn J.L."/>
            <person name="Swenson N.G."/>
        </authorList>
    </citation>
    <scope>NUCLEOTIDE SEQUENCE</scope>
    <source>
        <strain evidence="2">NS2018</strain>
    </source>
</reference>
<keyword evidence="1" id="KW-0732">Signal</keyword>
<evidence type="ECO:0000313" key="3">
    <source>
        <dbReference type="Proteomes" id="UP001168877"/>
    </source>
</evidence>